<reference evidence="5" key="1">
    <citation type="journal article" date="2021" name="PeerJ">
        <title>Extensive microbial diversity within the chicken gut microbiome revealed by metagenomics and culture.</title>
        <authorList>
            <person name="Gilroy R."/>
            <person name="Ravi A."/>
            <person name="Getino M."/>
            <person name="Pursley I."/>
            <person name="Horton D.L."/>
            <person name="Alikhan N.F."/>
            <person name="Baker D."/>
            <person name="Gharbi K."/>
            <person name="Hall N."/>
            <person name="Watson M."/>
            <person name="Adriaenssens E.M."/>
            <person name="Foster-Nyarko E."/>
            <person name="Jarju S."/>
            <person name="Secka A."/>
            <person name="Antonio M."/>
            <person name="Oren A."/>
            <person name="Chaudhuri R.R."/>
            <person name="La Ragione R."/>
            <person name="Hildebrand F."/>
            <person name="Pallen M.J."/>
        </authorList>
    </citation>
    <scope>NUCLEOTIDE SEQUENCE</scope>
    <source>
        <strain evidence="5">ChiHjej13B12-14962</strain>
    </source>
</reference>
<evidence type="ECO:0000256" key="1">
    <source>
        <dbReference type="ARBA" id="ARBA00004370"/>
    </source>
</evidence>
<organism evidence="5 6">
    <name type="scientific">Enteractinococcus helveticum</name>
    <dbReference type="NCBI Taxonomy" id="1837282"/>
    <lineage>
        <taxon>Bacteria</taxon>
        <taxon>Bacillati</taxon>
        <taxon>Actinomycetota</taxon>
        <taxon>Actinomycetes</taxon>
        <taxon>Micrococcales</taxon>
        <taxon>Micrococcaceae</taxon>
    </lineage>
</organism>
<dbReference type="InterPro" id="IPR036259">
    <property type="entry name" value="MFS_trans_sf"/>
</dbReference>
<dbReference type="Proteomes" id="UP000703315">
    <property type="component" value="Unassembled WGS sequence"/>
</dbReference>
<dbReference type="GO" id="GO:0022857">
    <property type="term" value="F:transmembrane transporter activity"/>
    <property type="evidence" value="ECO:0007669"/>
    <property type="project" value="InterPro"/>
</dbReference>
<sequence>MQVAGTAAAGLVFGLIILLVRRTVPESPRWLFIHGREEETEKIL</sequence>
<evidence type="ECO:0000313" key="6">
    <source>
        <dbReference type="Proteomes" id="UP000703315"/>
    </source>
</evidence>
<accession>A0A921FQY1</accession>
<keyword evidence="4" id="KW-0472">Membrane</keyword>
<comment type="subcellular location">
    <subcellularLocation>
        <location evidence="1">Membrane</location>
    </subcellularLocation>
</comment>
<dbReference type="Pfam" id="PF00083">
    <property type="entry name" value="Sugar_tr"/>
    <property type="match status" value="1"/>
</dbReference>
<evidence type="ECO:0000256" key="3">
    <source>
        <dbReference type="ARBA" id="ARBA00022989"/>
    </source>
</evidence>
<dbReference type="GO" id="GO:0016020">
    <property type="term" value="C:membrane"/>
    <property type="evidence" value="ECO:0007669"/>
    <property type="project" value="UniProtKB-SubCell"/>
</dbReference>
<protein>
    <submittedName>
        <fullName evidence="5">Sugar porter family MFS transporter</fullName>
    </submittedName>
</protein>
<evidence type="ECO:0000256" key="4">
    <source>
        <dbReference type="ARBA" id="ARBA00023136"/>
    </source>
</evidence>
<evidence type="ECO:0000256" key="2">
    <source>
        <dbReference type="ARBA" id="ARBA00022692"/>
    </source>
</evidence>
<dbReference type="InterPro" id="IPR005828">
    <property type="entry name" value="MFS_sugar_transport-like"/>
</dbReference>
<dbReference type="AlphaFoldDB" id="A0A921FQY1"/>
<dbReference type="EMBL" id="DYXC01000163">
    <property type="protein sequence ID" value="HJF15882.1"/>
    <property type="molecule type" value="Genomic_DNA"/>
</dbReference>
<comment type="caution">
    <text evidence="5">The sequence shown here is derived from an EMBL/GenBank/DDBJ whole genome shotgun (WGS) entry which is preliminary data.</text>
</comment>
<keyword evidence="2" id="KW-0812">Transmembrane</keyword>
<evidence type="ECO:0000313" key="5">
    <source>
        <dbReference type="EMBL" id="HJF15882.1"/>
    </source>
</evidence>
<keyword evidence="3" id="KW-1133">Transmembrane helix</keyword>
<dbReference type="Gene3D" id="1.20.1250.20">
    <property type="entry name" value="MFS general substrate transporter like domains"/>
    <property type="match status" value="1"/>
</dbReference>
<gene>
    <name evidence="5" type="ORF">K8V32_14015</name>
</gene>
<name>A0A921FQY1_9MICC</name>
<proteinExistence type="predicted"/>
<reference evidence="5" key="2">
    <citation type="submission" date="2021-09" db="EMBL/GenBank/DDBJ databases">
        <authorList>
            <person name="Gilroy R."/>
        </authorList>
    </citation>
    <scope>NUCLEOTIDE SEQUENCE</scope>
    <source>
        <strain evidence="5">ChiHjej13B12-14962</strain>
    </source>
</reference>